<accession>A0A383R5M2</accession>
<dbReference type="InterPro" id="IPR018540">
    <property type="entry name" value="Spo0E-like"/>
</dbReference>
<reference evidence="2" key="1">
    <citation type="submission" date="2018-08" db="EMBL/GenBank/DDBJ databases">
        <authorList>
            <person name="Chevrot R."/>
        </authorList>
    </citation>
    <scope>NUCLEOTIDE SEQUENCE [LARGE SCALE GENOMIC DNA]</scope>
</reference>
<dbReference type="SUPFAM" id="SSF140500">
    <property type="entry name" value="BAS1536-like"/>
    <property type="match status" value="1"/>
</dbReference>
<dbReference type="Pfam" id="PF09388">
    <property type="entry name" value="SpoOE-like"/>
    <property type="match status" value="1"/>
</dbReference>
<proteinExistence type="predicted"/>
<sequence length="78" mass="9260">MCYLHCPHDLQMLEKIERLKKQLISIVNEKNDFKDDEVVRISQELDVYLLDYQKRRLFASTSSSTVPAQKKRKESMAE</sequence>
<gene>
    <name evidence="1" type="ORF">PBLR_10859</name>
</gene>
<evidence type="ECO:0000313" key="1">
    <source>
        <dbReference type="EMBL" id="SYX82437.1"/>
    </source>
</evidence>
<name>A0A383R5M2_PAEAL</name>
<dbReference type="InterPro" id="IPR036638">
    <property type="entry name" value="HLH_DNA-bd_sf"/>
</dbReference>
<protein>
    <recommendedName>
        <fullName evidence="3">Spo0E like sporulation regulatory protein</fullName>
    </recommendedName>
</protein>
<dbReference type="AlphaFoldDB" id="A0A383R5M2"/>
<evidence type="ECO:0008006" key="3">
    <source>
        <dbReference type="Google" id="ProtNLM"/>
    </source>
</evidence>
<evidence type="ECO:0000313" key="2">
    <source>
        <dbReference type="Proteomes" id="UP000304148"/>
    </source>
</evidence>
<dbReference type="GO" id="GO:0043937">
    <property type="term" value="P:regulation of sporulation"/>
    <property type="evidence" value="ECO:0007669"/>
    <property type="project" value="InterPro"/>
</dbReference>
<dbReference type="Gene3D" id="4.10.280.10">
    <property type="entry name" value="Helix-loop-helix DNA-binding domain"/>
    <property type="match status" value="1"/>
</dbReference>
<organism evidence="1 2">
    <name type="scientific">Paenibacillus alvei</name>
    <name type="common">Bacillus alvei</name>
    <dbReference type="NCBI Taxonomy" id="44250"/>
    <lineage>
        <taxon>Bacteria</taxon>
        <taxon>Bacillati</taxon>
        <taxon>Bacillota</taxon>
        <taxon>Bacilli</taxon>
        <taxon>Bacillales</taxon>
        <taxon>Paenibacillaceae</taxon>
        <taxon>Paenibacillus</taxon>
    </lineage>
</organism>
<dbReference type="Proteomes" id="UP000304148">
    <property type="component" value="Chromosome"/>
</dbReference>
<dbReference type="EMBL" id="LS992241">
    <property type="protein sequence ID" value="SYX82437.1"/>
    <property type="molecule type" value="Genomic_DNA"/>
</dbReference>
<dbReference type="InterPro" id="IPR037208">
    <property type="entry name" value="Spo0E-like_sf"/>
</dbReference>
<dbReference type="GO" id="GO:0046983">
    <property type="term" value="F:protein dimerization activity"/>
    <property type="evidence" value="ECO:0007669"/>
    <property type="project" value="InterPro"/>
</dbReference>